<dbReference type="PANTHER" id="PTHR24198">
    <property type="entry name" value="ANKYRIN REPEAT AND PROTEIN KINASE DOMAIN-CONTAINING PROTEIN"/>
    <property type="match status" value="1"/>
</dbReference>
<keyword evidence="2 3" id="KW-0040">ANK repeat</keyword>
<protein>
    <submittedName>
        <fullName evidence="4">Ankyrin repeats containing protein</fullName>
    </submittedName>
</protein>
<dbReference type="Pfam" id="PF12796">
    <property type="entry name" value="Ank_2"/>
    <property type="match status" value="1"/>
</dbReference>
<evidence type="ECO:0000256" key="2">
    <source>
        <dbReference type="ARBA" id="ARBA00023043"/>
    </source>
</evidence>
<evidence type="ECO:0000256" key="3">
    <source>
        <dbReference type="PROSITE-ProRule" id="PRU00023"/>
    </source>
</evidence>
<name>V6DFQ6_9BACT</name>
<proteinExistence type="predicted"/>
<sequence length="266" mass="30884">MKKEFKYLILTLNVFLFSNIFAKESIEINQEISQLELLDLPDEMLLNIIEKLFEELVKKYMNDWCNILEFDQEFNKKELYQKVMSLRLINCRFGVLCNTYIDKYLINTINRLKKERSKYLIDTMKKSNTLDQNELDAALVKILNKQVSNKEILHEAVKLILIGANPNICGIAGQTVLMKACYYSDTYIVELLIQAGADPTIRDDINETALFKAIKSGQKEIALILIDQDQDFNIKNLKSLTVLKLAFMVNDKEIVEKLIKKLETIK</sequence>
<dbReference type="EMBL" id="HG793133">
    <property type="protein sequence ID" value="CDK30405.1"/>
    <property type="molecule type" value="Genomic_DNA"/>
</dbReference>
<evidence type="ECO:0000313" key="4">
    <source>
        <dbReference type="EMBL" id="CDK30405.1"/>
    </source>
</evidence>
<dbReference type="SMART" id="SM00248">
    <property type="entry name" value="ANK"/>
    <property type="match status" value="3"/>
</dbReference>
<dbReference type="STRING" id="673862.BABL1_gene_670"/>
<accession>V6DFQ6</accession>
<gene>
    <name evidence="4" type="ORF">BABL1_gene_670</name>
</gene>
<dbReference type="RefSeq" id="WP_023791475.1">
    <property type="nucleotide sequence ID" value="NC_023003.1"/>
</dbReference>
<dbReference type="SUPFAM" id="SSF48403">
    <property type="entry name" value="Ankyrin repeat"/>
    <property type="match status" value="1"/>
</dbReference>
<dbReference type="OrthoDB" id="7062365at2"/>
<dbReference type="InterPro" id="IPR002110">
    <property type="entry name" value="Ankyrin_rpt"/>
</dbReference>
<dbReference type="eggNOG" id="COG0666">
    <property type="taxonomic scope" value="Bacteria"/>
</dbReference>
<dbReference type="PROSITE" id="PS50297">
    <property type="entry name" value="ANK_REP_REGION"/>
    <property type="match status" value="1"/>
</dbReference>
<evidence type="ECO:0000313" key="5">
    <source>
        <dbReference type="Proteomes" id="UP000018769"/>
    </source>
</evidence>
<evidence type="ECO:0000256" key="1">
    <source>
        <dbReference type="ARBA" id="ARBA00022737"/>
    </source>
</evidence>
<dbReference type="AlphaFoldDB" id="V6DFQ6"/>
<dbReference type="InterPro" id="IPR036770">
    <property type="entry name" value="Ankyrin_rpt-contain_sf"/>
</dbReference>
<dbReference type="Gene3D" id="1.25.40.20">
    <property type="entry name" value="Ankyrin repeat-containing domain"/>
    <property type="match status" value="1"/>
</dbReference>
<dbReference type="Proteomes" id="UP000018769">
    <property type="component" value="Chromosome I"/>
</dbReference>
<dbReference type="PROSITE" id="PS50088">
    <property type="entry name" value="ANK_REPEAT"/>
    <property type="match status" value="1"/>
</dbReference>
<reference evidence="4 5" key="1">
    <citation type="journal article" date="2015" name="Biol. Direct">
        <title>Babela massiliensis, a representative of a widespread bacterial phylum with unusual adaptations to parasitism in amoebae.</title>
        <authorList>
            <person name="Pagnier I."/>
            <person name="Yutin N."/>
            <person name="Croce O."/>
            <person name="Makarova K.S."/>
            <person name="Wolf Y.I."/>
            <person name="Benamar S."/>
            <person name="Raoult D."/>
            <person name="Koonin E.V."/>
            <person name="La Scola B."/>
        </authorList>
    </citation>
    <scope>NUCLEOTIDE SEQUENCE [LARGE SCALE GENOMIC DNA]</scope>
    <source>
        <strain evidence="5">BABL1</strain>
    </source>
</reference>
<dbReference type="KEGG" id="dpb:BABL1_gene_670"/>
<organism evidence="4 5">
    <name type="scientific">Candidatus Babela massiliensis</name>
    <dbReference type="NCBI Taxonomy" id="673862"/>
    <lineage>
        <taxon>Bacteria</taxon>
        <taxon>Candidatus Babelota</taxon>
        <taxon>Candidatus Babeliae</taxon>
        <taxon>Candidatus Babeliales</taxon>
        <taxon>Candidatus Babeliaceae</taxon>
        <taxon>Candidatus Babela</taxon>
    </lineage>
</organism>
<feature type="repeat" description="ANK" evidence="3">
    <location>
        <begin position="172"/>
        <end position="204"/>
    </location>
</feature>
<keyword evidence="1" id="KW-0677">Repeat</keyword>
<dbReference type="PANTHER" id="PTHR24198:SF165">
    <property type="entry name" value="ANKYRIN REPEAT-CONTAINING PROTEIN-RELATED"/>
    <property type="match status" value="1"/>
</dbReference>
<keyword evidence="5" id="KW-1185">Reference proteome</keyword>
<dbReference type="HOGENOM" id="CLU_1044625_0_0_7"/>